<dbReference type="GeneID" id="17087519"/>
<keyword evidence="1" id="KW-1133">Transmembrane helix</keyword>
<keyword evidence="1" id="KW-0472">Membrane</keyword>
<organism evidence="2 3">
    <name type="scientific">Galdieria sulphuraria</name>
    <name type="common">Red alga</name>
    <dbReference type="NCBI Taxonomy" id="130081"/>
    <lineage>
        <taxon>Eukaryota</taxon>
        <taxon>Rhodophyta</taxon>
        <taxon>Bangiophyceae</taxon>
        <taxon>Galdieriales</taxon>
        <taxon>Galdieriaceae</taxon>
        <taxon>Galdieria</taxon>
    </lineage>
</organism>
<dbReference type="OrthoDB" id="10283703at2759"/>
<feature type="transmembrane region" description="Helical" evidence="1">
    <location>
        <begin position="82"/>
        <end position="100"/>
    </location>
</feature>
<feature type="transmembrane region" description="Helical" evidence="1">
    <location>
        <begin position="50"/>
        <end position="70"/>
    </location>
</feature>
<protein>
    <submittedName>
        <fullName evidence="2">Uncharacterized protein</fullName>
    </submittedName>
</protein>
<dbReference type="EMBL" id="KB454517">
    <property type="protein sequence ID" value="EME28664.1"/>
    <property type="molecule type" value="Genomic_DNA"/>
</dbReference>
<dbReference type="Gramene" id="EME28664">
    <property type="protein sequence ID" value="EME28664"/>
    <property type="gene ID" value="Gasu_38720"/>
</dbReference>
<evidence type="ECO:0000313" key="2">
    <source>
        <dbReference type="EMBL" id="EME28664.1"/>
    </source>
</evidence>
<accession>M2XYS9</accession>
<reference evidence="3" key="1">
    <citation type="journal article" date="2013" name="Science">
        <title>Gene transfer from bacteria and archaea facilitated evolution of an extremophilic eukaryote.</title>
        <authorList>
            <person name="Schonknecht G."/>
            <person name="Chen W.H."/>
            <person name="Ternes C.M."/>
            <person name="Barbier G.G."/>
            <person name="Shrestha R.P."/>
            <person name="Stanke M."/>
            <person name="Brautigam A."/>
            <person name="Baker B.J."/>
            <person name="Banfield J.F."/>
            <person name="Garavito R.M."/>
            <person name="Carr K."/>
            <person name="Wilkerson C."/>
            <person name="Rensing S.A."/>
            <person name="Gagneul D."/>
            <person name="Dickenson N.E."/>
            <person name="Oesterhelt C."/>
            <person name="Lercher M.J."/>
            <person name="Weber A.P."/>
        </authorList>
    </citation>
    <scope>NUCLEOTIDE SEQUENCE [LARGE SCALE GENOMIC DNA]</scope>
    <source>
        <strain evidence="3">074W</strain>
    </source>
</reference>
<keyword evidence="1" id="KW-0812">Transmembrane</keyword>
<sequence>MSSYQNIMTSEHINDVDYLEQEEEEYFYDIPYEPIMRPDAASCTAVLQRMGLFTGVLSFFGSMFITNALYGERANLGRYVRTGLVGSFVFSFAACLHTYHTATQCKPCNREVSRNAAKHLPRFT</sequence>
<dbReference type="Proteomes" id="UP000030680">
    <property type="component" value="Unassembled WGS sequence"/>
</dbReference>
<proteinExistence type="predicted"/>
<evidence type="ECO:0000313" key="3">
    <source>
        <dbReference type="Proteomes" id="UP000030680"/>
    </source>
</evidence>
<name>M2XYS9_GALSU</name>
<gene>
    <name evidence="2" type="ORF">Gasu_38720</name>
</gene>
<evidence type="ECO:0000256" key="1">
    <source>
        <dbReference type="SAM" id="Phobius"/>
    </source>
</evidence>
<dbReference type="AlphaFoldDB" id="M2XYS9"/>
<dbReference type="RefSeq" id="XP_005705184.1">
    <property type="nucleotide sequence ID" value="XM_005705127.1"/>
</dbReference>
<keyword evidence="3" id="KW-1185">Reference proteome</keyword>
<dbReference type="KEGG" id="gsl:Gasu_38720"/>